<dbReference type="InterPro" id="IPR001412">
    <property type="entry name" value="aa-tRNA-synth_I_CS"/>
</dbReference>
<keyword evidence="4 9" id="KW-0547">Nucleotide-binding</keyword>
<keyword evidence="16" id="KW-1185">Reference proteome</keyword>
<dbReference type="InterPro" id="IPR013155">
    <property type="entry name" value="M/V/L/I-tRNA-synth_anticd-bd"/>
</dbReference>
<keyword evidence="2 9" id="KW-0963">Cytoplasm</keyword>
<dbReference type="AlphaFoldDB" id="A0A1S8CMT3"/>
<dbReference type="CDD" id="cd07958">
    <property type="entry name" value="Anticodon_Ia_Leu_BEm"/>
    <property type="match status" value="1"/>
</dbReference>
<dbReference type="InterPro" id="IPR002300">
    <property type="entry name" value="aa-tRNA-synth_Ia"/>
</dbReference>
<gene>
    <name evidence="9" type="primary">leuS</name>
    <name evidence="15" type="ORF">BMI79_04290</name>
</gene>
<evidence type="ECO:0000256" key="4">
    <source>
        <dbReference type="ARBA" id="ARBA00022741"/>
    </source>
</evidence>
<dbReference type="FunFam" id="2.20.28.290:FF:000001">
    <property type="entry name" value="Leucine--tRNA ligase"/>
    <property type="match status" value="1"/>
</dbReference>
<dbReference type="SUPFAM" id="SSF52374">
    <property type="entry name" value="Nucleotidylyl transferase"/>
    <property type="match status" value="1"/>
</dbReference>
<dbReference type="SUPFAM" id="SSF50677">
    <property type="entry name" value="ValRS/IleRS/LeuRS editing domain"/>
    <property type="match status" value="1"/>
</dbReference>
<evidence type="ECO:0000256" key="3">
    <source>
        <dbReference type="ARBA" id="ARBA00022598"/>
    </source>
</evidence>
<dbReference type="FunFam" id="1.10.730.10:FF:000002">
    <property type="entry name" value="Leucine--tRNA ligase"/>
    <property type="match status" value="2"/>
</dbReference>
<evidence type="ECO:0000256" key="2">
    <source>
        <dbReference type="ARBA" id="ARBA00022490"/>
    </source>
</evidence>
<evidence type="ECO:0000256" key="9">
    <source>
        <dbReference type="HAMAP-Rule" id="MF_00049"/>
    </source>
</evidence>
<dbReference type="PRINTS" id="PR00985">
    <property type="entry name" value="TRNASYNTHLEU"/>
</dbReference>
<evidence type="ECO:0000256" key="8">
    <source>
        <dbReference type="ARBA" id="ARBA00047469"/>
    </source>
</evidence>
<dbReference type="EC" id="6.1.1.4" evidence="9"/>
<dbReference type="HAMAP" id="MF_00049_B">
    <property type="entry name" value="Leu_tRNA_synth_B"/>
    <property type="match status" value="1"/>
</dbReference>
<accession>A0A1S8CMT3</accession>
<feature type="short sequence motif" description="'HIGH' region" evidence="9">
    <location>
        <begin position="42"/>
        <end position="52"/>
    </location>
</feature>
<dbReference type="Gene3D" id="3.40.50.620">
    <property type="entry name" value="HUPs"/>
    <property type="match status" value="2"/>
</dbReference>
<evidence type="ECO:0000313" key="16">
    <source>
        <dbReference type="Proteomes" id="UP000216021"/>
    </source>
</evidence>
<dbReference type="STRING" id="2034155.BMI79_04290"/>
<dbReference type="EMBL" id="MOXD01000002">
    <property type="protein sequence ID" value="OMQ25540.1"/>
    <property type="molecule type" value="Genomic_DNA"/>
</dbReference>
<dbReference type="InterPro" id="IPR002302">
    <property type="entry name" value="Leu-tRNA-ligase"/>
</dbReference>
<feature type="domain" description="Methionyl/Leucyl tRNA synthetase" evidence="13">
    <location>
        <begin position="39"/>
        <end position="182"/>
    </location>
</feature>
<evidence type="ECO:0000259" key="14">
    <source>
        <dbReference type="Pfam" id="PF13603"/>
    </source>
</evidence>
<evidence type="ECO:0000259" key="13">
    <source>
        <dbReference type="Pfam" id="PF09334"/>
    </source>
</evidence>
<dbReference type="Pfam" id="PF09334">
    <property type="entry name" value="tRNA-synt_1g"/>
    <property type="match status" value="1"/>
</dbReference>
<dbReference type="FunFam" id="3.90.740.10:FF:000012">
    <property type="entry name" value="Leucine--tRNA ligase"/>
    <property type="match status" value="1"/>
</dbReference>
<feature type="domain" description="Leucyl-tRNA synthetase editing" evidence="14">
    <location>
        <begin position="221"/>
        <end position="403"/>
    </location>
</feature>
<dbReference type="Proteomes" id="UP000216021">
    <property type="component" value="Unassembled WGS sequence"/>
</dbReference>
<reference evidence="15 16" key="1">
    <citation type="submission" date="2016-11" db="EMBL/GenBank/DDBJ databases">
        <title>Rahnella oryzae sp. nov., isolated from rice root.</title>
        <authorList>
            <person name="Zhang X.-X."/>
            <person name="Zhang J."/>
        </authorList>
    </citation>
    <scope>NUCLEOTIDE SEQUENCE [LARGE SCALE GENOMIC DNA]</scope>
    <source>
        <strain evidence="15 16">J11-6</strain>
    </source>
</reference>
<dbReference type="InterPro" id="IPR014729">
    <property type="entry name" value="Rossmann-like_a/b/a_fold"/>
</dbReference>
<dbReference type="RefSeq" id="WP_076940783.1">
    <property type="nucleotide sequence ID" value="NZ_MOXD01000002.1"/>
</dbReference>
<evidence type="ECO:0000256" key="1">
    <source>
        <dbReference type="ARBA" id="ARBA00005594"/>
    </source>
</evidence>
<dbReference type="CDD" id="cd00812">
    <property type="entry name" value="LeuRS_core"/>
    <property type="match status" value="1"/>
</dbReference>
<dbReference type="FunFam" id="3.10.20.590:FF:000001">
    <property type="entry name" value="Leucine--tRNA ligase"/>
    <property type="match status" value="1"/>
</dbReference>
<evidence type="ECO:0000259" key="11">
    <source>
        <dbReference type="Pfam" id="PF00133"/>
    </source>
</evidence>
<keyword evidence="6 9" id="KW-0648">Protein biosynthesis</keyword>
<feature type="binding site" evidence="9">
    <location>
        <position position="622"/>
    </location>
    <ligand>
        <name>ATP</name>
        <dbReference type="ChEBI" id="CHEBI:30616"/>
    </ligand>
</feature>
<organism evidence="15 16">
    <name type="scientific">Serratia oryzae</name>
    <dbReference type="NCBI Taxonomy" id="2034155"/>
    <lineage>
        <taxon>Bacteria</taxon>
        <taxon>Pseudomonadati</taxon>
        <taxon>Pseudomonadota</taxon>
        <taxon>Gammaproteobacteria</taxon>
        <taxon>Enterobacterales</taxon>
        <taxon>Yersiniaceae</taxon>
        <taxon>Serratia</taxon>
    </lineage>
</organism>
<evidence type="ECO:0000313" key="15">
    <source>
        <dbReference type="EMBL" id="OMQ25540.1"/>
    </source>
</evidence>
<evidence type="ECO:0000256" key="6">
    <source>
        <dbReference type="ARBA" id="ARBA00022917"/>
    </source>
</evidence>
<dbReference type="FunFam" id="3.40.50.620:FF:000124">
    <property type="entry name" value="Leucine--tRNA ligase"/>
    <property type="match status" value="1"/>
</dbReference>
<dbReference type="Pfam" id="PF00133">
    <property type="entry name" value="tRNA-synt_1"/>
    <property type="match status" value="2"/>
</dbReference>
<dbReference type="PROSITE" id="PS00178">
    <property type="entry name" value="AA_TRNA_LIGASE_I"/>
    <property type="match status" value="1"/>
</dbReference>
<dbReference type="NCBIfam" id="TIGR00396">
    <property type="entry name" value="leuS_bact"/>
    <property type="match status" value="1"/>
</dbReference>
<feature type="domain" description="Aminoacyl-tRNA synthetase class Ia" evidence="11">
    <location>
        <begin position="417"/>
        <end position="572"/>
    </location>
</feature>
<dbReference type="Gene3D" id="3.10.20.590">
    <property type="match status" value="1"/>
</dbReference>
<dbReference type="GO" id="GO:0005829">
    <property type="term" value="C:cytosol"/>
    <property type="evidence" value="ECO:0007669"/>
    <property type="project" value="TreeGrafter"/>
</dbReference>
<feature type="short sequence motif" description="'KMSKS' region" evidence="9">
    <location>
        <begin position="619"/>
        <end position="623"/>
    </location>
</feature>
<protein>
    <recommendedName>
        <fullName evidence="9">Leucine--tRNA ligase</fullName>
        <ecNumber evidence="9">6.1.1.4</ecNumber>
    </recommendedName>
    <alternativeName>
        <fullName evidence="9">Leucyl-tRNA synthetase</fullName>
        <shortName evidence="9">LeuRS</shortName>
    </alternativeName>
</protein>
<dbReference type="FunFam" id="3.40.50.620:FF:000003">
    <property type="entry name" value="Leucine--tRNA ligase"/>
    <property type="match status" value="1"/>
</dbReference>
<dbReference type="GO" id="GO:0006429">
    <property type="term" value="P:leucyl-tRNA aminoacylation"/>
    <property type="evidence" value="ECO:0007669"/>
    <property type="project" value="UniProtKB-UniRule"/>
</dbReference>
<proteinExistence type="inferred from homology"/>
<dbReference type="SUPFAM" id="SSF47323">
    <property type="entry name" value="Anticodon-binding domain of a subclass of class I aminoacyl-tRNA synthetases"/>
    <property type="match status" value="1"/>
</dbReference>
<dbReference type="OrthoDB" id="9810365at2"/>
<dbReference type="InterPro" id="IPR025709">
    <property type="entry name" value="Leu_tRNA-synth_edit"/>
</dbReference>
<dbReference type="GO" id="GO:0004823">
    <property type="term" value="F:leucine-tRNA ligase activity"/>
    <property type="evidence" value="ECO:0007669"/>
    <property type="project" value="UniProtKB-UniRule"/>
</dbReference>
<name>A0A1S8CMT3_9GAMM</name>
<dbReference type="Gene3D" id="3.90.740.10">
    <property type="entry name" value="Valyl/Leucyl/Isoleucyl-tRNA synthetase, editing domain"/>
    <property type="match status" value="1"/>
</dbReference>
<keyword evidence="3 9" id="KW-0436">Ligase</keyword>
<keyword evidence="7 9" id="KW-0030">Aminoacyl-tRNA synthetase</keyword>
<dbReference type="GO" id="GO:0002161">
    <property type="term" value="F:aminoacyl-tRNA deacylase activity"/>
    <property type="evidence" value="ECO:0007669"/>
    <property type="project" value="InterPro"/>
</dbReference>
<comment type="catalytic activity">
    <reaction evidence="8 9">
        <text>tRNA(Leu) + L-leucine + ATP = L-leucyl-tRNA(Leu) + AMP + diphosphate</text>
        <dbReference type="Rhea" id="RHEA:11688"/>
        <dbReference type="Rhea" id="RHEA-COMP:9613"/>
        <dbReference type="Rhea" id="RHEA-COMP:9622"/>
        <dbReference type="ChEBI" id="CHEBI:30616"/>
        <dbReference type="ChEBI" id="CHEBI:33019"/>
        <dbReference type="ChEBI" id="CHEBI:57427"/>
        <dbReference type="ChEBI" id="CHEBI:78442"/>
        <dbReference type="ChEBI" id="CHEBI:78494"/>
        <dbReference type="ChEBI" id="CHEBI:456215"/>
        <dbReference type="EC" id="6.1.1.4"/>
    </reaction>
</comment>
<dbReference type="InterPro" id="IPR009008">
    <property type="entry name" value="Val/Leu/Ile-tRNA-synth_edit"/>
</dbReference>
<evidence type="ECO:0000256" key="10">
    <source>
        <dbReference type="RuleBase" id="RU363035"/>
    </source>
</evidence>
<comment type="similarity">
    <text evidence="1 9 10">Belongs to the class-I aminoacyl-tRNA synthetase family.</text>
</comment>
<comment type="subcellular location">
    <subcellularLocation>
        <location evidence="9">Cytoplasm</location>
    </subcellularLocation>
</comment>
<dbReference type="PANTHER" id="PTHR43740:SF2">
    <property type="entry name" value="LEUCINE--TRNA LIGASE, MITOCHONDRIAL"/>
    <property type="match status" value="1"/>
</dbReference>
<dbReference type="Gene3D" id="2.20.28.290">
    <property type="match status" value="1"/>
</dbReference>
<feature type="domain" description="Methionyl/Valyl/Leucyl/Isoleucyl-tRNA synthetase anticodon-binding" evidence="12">
    <location>
        <begin position="699"/>
        <end position="822"/>
    </location>
</feature>
<keyword evidence="5 9" id="KW-0067">ATP-binding</keyword>
<evidence type="ECO:0000256" key="5">
    <source>
        <dbReference type="ARBA" id="ARBA00022840"/>
    </source>
</evidence>
<dbReference type="Gene3D" id="1.10.730.10">
    <property type="entry name" value="Isoleucyl-tRNA Synthetase, Domain 1"/>
    <property type="match status" value="1"/>
</dbReference>
<dbReference type="PANTHER" id="PTHR43740">
    <property type="entry name" value="LEUCYL-TRNA SYNTHETASE"/>
    <property type="match status" value="1"/>
</dbReference>
<dbReference type="Pfam" id="PF13603">
    <property type="entry name" value="tRNA-synt_1_2"/>
    <property type="match status" value="1"/>
</dbReference>
<evidence type="ECO:0000256" key="7">
    <source>
        <dbReference type="ARBA" id="ARBA00023146"/>
    </source>
</evidence>
<feature type="domain" description="Aminoacyl-tRNA synthetase class Ia" evidence="11">
    <location>
        <begin position="618"/>
        <end position="653"/>
    </location>
</feature>
<dbReference type="GO" id="GO:0005524">
    <property type="term" value="F:ATP binding"/>
    <property type="evidence" value="ECO:0007669"/>
    <property type="project" value="UniProtKB-UniRule"/>
</dbReference>
<comment type="caution">
    <text evidence="15">The sequence shown here is derived from an EMBL/GenBank/DDBJ whole genome shotgun (WGS) entry which is preliminary data.</text>
</comment>
<dbReference type="InterPro" id="IPR009080">
    <property type="entry name" value="tRNAsynth_Ia_anticodon-bd"/>
</dbReference>
<evidence type="ECO:0000259" key="12">
    <source>
        <dbReference type="Pfam" id="PF08264"/>
    </source>
</evidence>
<sequence>MQEQYRPEEIESNVQLHWQEKQTFKVTEDASKEKYYCLSMLPYPSGRLHMGHVRNYTIGDVISRYQRMLGKNVLQPIGWDAFGLPAEGAAVKNNTAPAPWTYDNIEYMKNQLKLLGFGYDWDREIATCKPDYYRWEQWFFTKLYEKGLVYKKTSAVNWCPHDLTVLANEQVIDGCCWRCDTKVERKEIPQWFIKITAYADQLLNDLDTLESWPEQVKTMQRNWIGRSEGVEITFSVANSDEQVTVYTTRPDTFMGATYVAVAAGHPLAQLGAVNNPALVEFIDECRNTKVAEAEMATMEKKGMATGLFAIHPLSGEKLPIWVANFVLMEYGTGAVMAVPAHDQRDWEFATKYGLQIKPVILNLDGSQPDISIEAMTEKGVLFNSGEFDGLEHEAGFNAIADKLVALGVGQRKVNYRLRDWGVSRQRYWGAPIPMVTLEDGTVMPTPEDQLPVILPEDVVMDGITSPIKADPEWAKTTVNGQPALRETDTFDTFMESSWYYARYTCPQYDEGMLDPAAANYWLPVDQYIGGIEHAIMHLMYFRFFHKLMRDAGLVNSDEPAKRLLCQGMVLADAFYYTGSNGERIWVSPADAIVERDEKGRIVKATDPDGHELVYAGMSKMSKSKNNGIDPQLMVEKYGADTVRLFMMFASPAEMTLEWQESGVEGANRFLKRVWKLAYDHVEKGAVQPLNVAELNADQKALRRDVHKTIAKVTDDIGRRQTFNTAIAAVMELMNKLGRAPQETDQDRALLQEALLAVVRMLYPFTPHVCFTLWQALNGEGDVDTAAWPVADEAAMVEDSKLVVVQVNGKVRAKITVAADATEEQVRERAAEEHLVAKYLEGVTVRKVVYVPGKLLNLVVG</sequence>
<dbReference type="InterPro" id="IPR015413">
    <property type="entry name" value="Methionyl/Leucyl_tRNA_Synth"/>
</dbReference>
<dbReference type="Pfam" id="PF08264">
    <property type="entry name" value="Anticodon_1"/>
    <property type="match status" value="1"/>
</dbReference>